<name>A0ABT8KLW7_9BACT</name>
<keyword evidence="2" id="KW-1185">Reference proteome</keyword>
<dbReference type="Proteomes" id="UP001172082">
    <property type="component" value="Unassembled WGS sequence"/>
</dbReference>
<accession>A0ABT8KLW7</accession>
<comment type="caution">
    <text evidence="1">The sequence shown here is derived from an EMBL/GenBank/DDBJ whole genome shotgun (WGS) entry which is preliminary data.</text>
</comment>
<evidence type="ECO:0000313" key="2">
    <source>
        <dbReference type="Proteomes" id="UP001172082"/>
    </source>
</evidence>
<dbReference type="EMBL" id="JAUJEA010000003">
    <property type="protein sequence ID" value="MDN5201711.1"/>
    <property type="molecule type" value="Genomic_DNA"/>
</dbReference>
<dbReference type="InterPro" id="IPR011659">
    <property type="entry name" value="WD40"/>
</dbReference>
<sequence>MKAEIFAPGIVTTEHMEFFGSFTPDLKEFYFKRNGGKYKKSTLVVIRYKNNRWVESVVSPAEASVGEPSISPDGNTIYLDSRYIKRTNSGWSAVKSLGAPFKDIPIMRLTASVNGTYVFDEREEIGTIRYSRLIDGKREAPKAFGKEINTGKWIAHPFIAPDESYLIWDCEREGGYGDSDLYISFRQEDGSWGPTINMGKDINTEREDIYGSVTPDGKYLFFHTYLEKGKANIYWVDAQVIENLRNQ</sequence>
<reference evidence="1" key="1">
    <citation type="submission" date="2023-06" db="EMBL/GenBank/DDBJ databases">
        <title>Genomic of Parafulvivirga corallium.</title>
        <authorList>
            <person name="Wang G."/>
        </authorList>
    </citation>
    <scope>NUCLEOTIDE SEQUENCE</scope>
    <source>
        <strain evidence="1">BMA10</strain>
    </source>
</reference>
<organism evidence="1 2">
    <name type="scientific">Splendidivirga corallicola</name>
    <dbReference type="NCBI Taxonomy" id="3051826"/>
    <lineage>
        <taxon>Bacteria</taxon>
        <taxon>Pseudomonadati</taxon>
        <taxon>Bacteroidota</taxon>
        <taxon>Cytophagia</taxon>
        <taxon>Cytophagales</taxon>
        <taxon>Splendidivirgaceae</taxon>
        <taxon>Splendidivirga</taxon>
    </lineage>
</organism>
<dbReference type="RefSeq" id="WP_346751739.1">
    <property type="nucleotide sequence ID" value="NZ_JAUJEA010000003.1"/>
</dbReference>
<protein>
    <submittedName>
        <fullName evidence="1">Uncharacterized protein</fullName>
    </submittedName>
</protein>
<dbReference type="SUPFAM" id="SSF82171">
    <property type="entry name" value="DPP6 N-terminal domain-like"/>
    <property type="match status" value="1"/>
</dbReference>
<proteinExistence type="predicted"/>
<evidence type="ECO:0000313" key="1">
    <source>
        <dbReference type="EMBL" id="MDN5201711.1"/>
    </source>
</evidence>
<gene>
    <name evidence="1" type="ORF">QQ008_10070</name>
</gene>
<dbReference type="Pfam" id="PF07676">
    <property type="entry name" value="PD40"/>
    <property type="match status" value="2"/>
</dbReference>